<gene>
    <name evidence="8" type="ORF">N8A98_06960</name>
</gene>
<dbReference type="PROSITE" id="PS00094">
    <property type="entry name" value="C5_MTASE_1"/>
    <property type="match status" value="1"/>
</dbReference>
<feature type="active site" evidence="7">
    <location>
        <position position="82"/>
    </location>
</feature>
<evidence type="ECO:0000256" key="2">
    <source>
        <dbReference type="ARBA" id="ARBA00022603"/>
    </source>
</evidence>
<organism evidence="8 9">
    <name type="scientific">Devosia neptuniae</name>
    <dbReference type="NCBI Taxonomy" id="191302"/>
    <lineage>
        <taxon>Bacteria</taxon>
        <taxon>Pseudomonadati</taxon>
        <taxon>Pseudomonadota</taxon>
        <taxon>Alphaproteobacteria</taxon>
        <taxon>Hyphomicrobiales</taxon>
        <taxon>Devosiaceae</taxon>
        <taxon>Devosia</taxon>
    </lineage>
</organism>
<evidence type="ECO:0000256" key="4">
    <source>
        <dbReference type="ARBA" id="ARBA00022691"/>
    </source>
</evidence>
<protein>
    <recommendedName>
        <fullName evidence="1">DNA (cytosine-5-)-methyltransferase</fullName>
        <ecNumber evidence="1">2.1.1.37</ecNumber>
    </recommendedName>
</protein>
<keyword evidence="2 7" id="KW-0489">Methyltransferase</keyword>
<dbReference type="Gene3D" id="3.40.50.150">
    <property type="entry name" value="Vaccinia Virus protein VP39"/>
    <property type="match status" value="1"/>
</dbReference>
<dbReference type="GO" id="GO:0008168">
    <property type="term" value="F:methyltransferase activity"/>
    <property type="evidence" value="ECO:0007669"/>
    <property type="project" value="UniProtKB-KW"/>
</dbReference>
<dbReference type="Proteomes" id="UP001061862">
    <property type="component" value="Chromosome"/>
</dbReference>
<dbReference type="EC" id="2.1.1.37" evidence="1"/>
<dbReference type="SUPFAM" id="SSF53335">
    <property type="entry name" value="S-adenosyl-L-methionine-dependent methyltransferases"/>
    <property type="match status" value="1"/>
</dbReference>
<dbReference type="PANTHER" id="PTHR46098:SF1">
    <property type="entry name" value="TRNA (CYTOSINE(38)-C(5))-METHYLTRANSFERASE"/>
    <property type="match status" value="1"/>
</dbReference>
<evidence type="ECO:0000256" key="3">
    <source>
        <dbReference type="ARBA" id="ARBA00022679"/>
    </source>
</evidence>
<evidence type="ECO:0000256" key="1">
    <source>
        <dbReference type="ARBA" id="ARBA00011975"/>
    </source>
</evidence>
<dbReference type="Pfam" id="PF00145">
    <property type="entry name" value="DNA_methylase"/>
    <property type="match status" value="2"/>
</dbReference>
<reference evidence="8 9" key="1">
    <citation type="submission" date="2022-09" db="EMBL/GenBank/DDBJ databases">
        <title>Interaction between co-microsymbionts with complementary sets of symbiotic genes in legume-rhizobium systems.</title>
        <authorList>
            <person name="Safronova V."/>
            <person name="Sazanova A."/>
            <person name="Afonin A."/>
            <person name="Chirak E."/>
        </authorList>
    </citation>
    <scope>NUCLEOTIDE SEQUENCE [LARGE SCALE GENOMIC DNA]</scope>
    <source>
        <strain evidence="8 9">A18/4-1</strain>
    </source>
</reference>
<keyword evidence="5" id="KW-0680">Restriction system</keyword>
<dbReference type="InterPro" id="IPR001525">
    <property type="entry name" value="C5_MeTfrase"/>
</dbReference>
<comment type="similarity">
    <text evidence="7">Belongs to the class I-like SAM-binding methyltransferase superfamily. C5-methyltransferase family.</text>
</comment>
<evidence type="ECO:0000313" key="9">
    <source>
        <dbReference type="Proteomes" id="UP001061862"/>
    </source>
</evidence>
<evidence type="ECO:0000256" key="7">
    <source>
        <dbReference type="PROSITE-ProRule" id="PRU01016"/>
    </source>
</evidence>
<dbReference type="InterPro" id="IPR018117">
    <property type="entry name" value="C5_DNA_meth_AS"/>
</dbReference>
<proteinExistence type="inferred from homology"/>
<dbReference type="PROSITE" id="PS51679">
    <property type="entry name" value="SAM_MT_C5"/>
    <property type="match status" value="1"/>
</dbReference>
<dbReference type="PANTHER" id="PTHR46098">
    <property type="entry name" value="TRNA (CYTOSINE(38)-C(5))-METHYLTRANSFERASE"/>
    <property type="match status" value="1"/>
</dbReference>
<accession>A0ABY6CFA2</accession>
<dbReference type="GO" id="GO:0032259">
    <property type="term" value="P:methylation"/>
    <property type="evidence" value="ECO:0007669"/>
    <property type="project" value="UniProtKB-KW"/>
</dbReference>
<comment type="catalytic activity">
    <reaction evidence="6">
        <text>a 2'-deoxycytidine in DNA + S-adenosyl-L-methionine = a 5-methyl-2'-deoxycytidine in DNA + S-adenosyl-L-homocysteine + H(+)</text>
        <dbReference type="Rhea" id="RHEA:13681"/>
        <dbReference type="Rhea" id="RHEA-COMP:11369"/>
        <dbReference type="Rhea" id="RHEA-COMP:11370"/>
        <dbReference type="ChEBI" id="CHEBI:15378"/>
        <dbReference type="ChEBI" id="CHEBI:57856"/>
        <dbReference type="ChEBI" id="CHEBI:59789"/>
        <dbReference type="ChEBI" id="CHEBI:85452"/>
        <dbReference type="ChEBI" id="CHEBI:85454"/>
        <dbReference type="EC" id="2.1.1.37"/>
    </reaction>
</comment>
<sequence>MLSPANDNNPITFISMFSGIEAASVAFGPLGWKAVAFAEIEKFPSAVLAHHYPDVPNVGDMTAHDWSQYHHKVDIVCGGPPCQAFSVAGLRNSMQDARGNLSLSYMRALHAIDPRNAIVENVPGWLNTPDNAFGCFLAGIVGADDALIPSPQPVDGKSDAHWKWSKQKGRHTLSWPNAGMVSGPKGRAAWRIQDAQYHGLAQRRRRVLLVADFGRGADPVAVLFERVGMQGNPAPSREARKNVAPTISACTKGGGGLGTDFDLDGGLVESSVPSGGAVAYGGNRTSGPIDVAAALNSHGGPVGRLDFESETFVHQTVATIDASYGRLQGASGQDMNHGHSHLVPSSVVYSIMPQNSGKDYKARIVDVAQPIMAAGPSNGNQGGDVVVSSALTVALRGRDGGATAELGGEVATALRASTGGGDKPHVLAFQSKASSTQSMNPSDITPMLDKSKSDGVAMYQGSSAVRRLTPTECERLQGFPDGYTDIPWRGKPTSPDGPRYKALGNSWAVPKFTWLGRRIAMHMPARQATTTREAA</sequence>
<keyword evidence="9" id="KW-1185">Reference proteome</keyword>
<keyword evidence="3 7" id="KW-0808">Transferase</keyword>
<dbReference type="Gene3D" id="3.90.120.10">
    <property type="entry name" value="DNA Methylase, subunit A, domain 2"/>
    <property type="match status" value="1"/>
</dbReference>
<dbReference type="EMBL" id="CP104965">
    <property type="protein sequence ID" value="UXN70921.1"/>
    <property type="molecule type" value="Genomic_DNA"/>
</dbReference>
<keyword evidence="4 7" id="KW-0949">S-adenosyl-L-methionine</keyword>
<dbReference type="RefSeq" id="WP_262170215.1">
    <property type="nucleotide sequence ID" value="NZ_CP104965.1"/>
</dbReference>
<name>A0ABY6CFA2_9HYPH</name>
<evidence type="ECO:0000256" key="5">
    <source>
        <dbReference type="ARBA" id="ARBA00022747"/>
    </source>
</evidence>
<evidence type="ECO:0000256" key="6">
    <source>
        <dbReference type="ARBA" id="ARBA00047422"/>
    </source>
</evidence>
<evidence type="ECO:0000313" key="8">
    <source>
        <dbReference type="EMBL" id="UXN70921.1"/>
    </source>
</evidence>
<dbReference type="InterPro" id="IPR029063">
    <property type="entry name" value="SAM-dependent_MTases_sf"/>
</dbReference>
<dbReference type="InterPro" id="IPR050750">
    <property type="entry name" value="C5-MTase"/>
</dbReference>